<dbReference type="RefSeq" id="WP_221048358.1">
    <property type="nucleotide sequence ID" value="NZ_AP019782.1"/>
</dbReference>
<organism evidence="1 2">
    <name type="scientific">Methylogaea oryzae</name>
    <dbReference type="NCBI Taxonomy" id="1295382"/>
    <lineage>
        <taxon>Bacteria</taxon>
        <taxon>Pseudomonadati</taxon>
        <taxon>Pseudomonadota</taxon>
        <taxon>Gammaproteobacteria</taxon>
        <taxon>Methylococcales</taxon>
        <taxon>Methylococcaceae</taxon>
        <taxon>Methylogaea</taxon>
    </lineage>
</organism>
<reference evidence="1" key="1">
    <citation type="submission" date="2019-06" db="EMBL/GenBank/DDBJ databases">
        <title>Complete genome sequence of Methylogaea oryzae strain JCM16910.</title>
        <authorList>
            <person name="Asakawa S."/>
        </authorList>
    </citation>
    <scope>NUCLEOTIDE SEQUENCE</scope>
    <source>
        <strain evidence="1">E10</strain>
    </source>
</reference>
<evidence type="ECO:0000313" key="1">
    <source>
        <dbReference type="EMBL" id="BBL70324.1"/>
    </source>
</evidence>
<evidence type="ECO:0008006" key="3">
    <source>
        <dbReference type="Google" id="ProtNLM"/>
    </source>
</evidence>
<sequence>MADHVYLAEITAAIDGAGTTTVLRYGTEGHITAPGETPPNAFYDPRLRQPGSLARNLFSDRTTSGASRIGYGEITLINNDGALDALAGYGFDGQPLVVLTGPRGAPYPSGWTVAFTGTMESAEFTATEVIIRLRDRLAELDKPVLQTLYAGNNSLPNGLEGTADNIKGQPKPRAYGSVFNVSPPLVNTSRLIYETGSCKSVDAVYDRGAALTKGADYSSQSDMESNAPAAGNFRVWPAGGYFRLGSSPAGQITADVTQGAAAGNRTAAQLLKQIALDAGIAAGDIVAADVAALDALNSAAVGVWVSDTSTAVQIMDAVAASVGAWYGFDRSGRLRMGRLDAPAGTPAGALDQHDTIGLERVTASDGTALPIWRAIVNHARNWTPQSSDLAGSVGDARKAWLTEGTRVSKAENSSVKAKHKLAGELTRDTLLVASADADTEAARLLALYAVDREVYRCKVEASPALCSAIDLGAVVSLTHNRFGLTGGKLFRVIGVTTDYRTNRLELTLWG</sequence>
<dbReference type="Proteomes" id="UP000824988">
    <property type="component" value="Chromosome"/>
</dbReference>
<name>A0A8D4VPK6_9GAMM</name>
<proteinExistence type="predicted"/>
<dbReference type="KEGG" id="moz:MoryE10_09300"/>
<protein>
    <recommendedName>
        <fullName evidence="3">Tail protein</fullName>
    </recommendedName>
</protein>
<dbReference type="EMBL" id="AP019782">
    <property type="protein sequence ID" value="BBL70324.1"/>
    <property type="molecule type" value="Genomic_DNA"/>
</dbReference>
<dbReference type="AlphaFoldDB" id="A0A8D4VPK6"/>
<gene>
    <name evidence="1" type="ORF">MoryE10_09300</name>
</gene>
<evidence type="ECO:0000313" key="2">
    <source>
        <dbReference type="Proteomes" id="UP000824988"/>
    </source>
</evidence>
<accession>A0A8D4VPK6</accession>
<keyword evidence="2" id="KW-1185">Reference proteome</keyword>